<feature type="region of interest" description="Disordered" evidence="1">
    <location>
        <begin position="571"/>
        <end position="594"/>
    </location>
</feature>
<reference evidence="2" key="1">
    <citation type="submission" date="2023-10" db="EMBL/GenBank/DDBJ databases">
        <title>Genome assemblies of two species of porcelain crab, Petrolisthes cinctipes and Petrolisthes manimaculis (Anomura: Porcellanidae).</title>
        <authorList>
            <person name="Angst P."/>
        </authorList>
    </citation>
    <scope>NUCLEOTIDE SEQUENCE</scope>
    <source>
        <strain evidence="2">PB745_01</strain>
        <tissue evidence="2">Gill</tissue>
    </source>
</reference>
<dbReference type="PANTHER" id="PTHR37162">
    <property type="entry name" value="HAT FAMILY DIMERISATION DOMAINCONTAINING PROTEIN-RELATED"/>
    <property type="match status" value="1"/>
</dbReference>
<dbReference type="PANTHER" id="PTHR37162:SF1">
    <property type="entry name" value="BED-TYPE DOMAIN-CONTAINING PROTEIN"/>
    <property type="match status" value="1"/>
</dbReference>
<comment type="caution">
    <text evidence="2">The sequence shown here is derived from an EMBL/GenBank/DDBJ whole genome shotgun (WGS) entry which is preliminary data.</text>
</comment>
<evidence type="ECO:0000313" key="3">
    <source>
        <dbReference type="Proteomes" id="UP001286313"/>
    </source>
</evidence>
<sequence>MPKEVDKKYRPQNYRREWEKERWAQGWLSVSKNHAGKAYCSLCDKHLVPGKSELMGHRNTSLHVQRAKTGQQNQLLSSFAVTRDSTTVKAELNVVALIARKNISLNFLDSLVATLHGIADDSKGIREMTCNRTKGTYLLTECLSQYAHEKLVQDLKLSKGFSILCDKATDITMNKVVCVNVRFLNANNEPTTRFYSLIPVEEGHATGLFASLEGTLKKDELPWDKLVGYASDGENLMQGANNSLLTRIKEAAPNLFVLKCYCHTFHLVAEHASKALSKTADQLIHDIYNYFKMSPNRQKSYAEFQKFVDVDTHRILKPSQTRWLSVAQCVGRILEQYPALVLFFIAEASDKSSLQAERILKALNSTYVKATLEFCDYVLGDLTGLNLIFQSNGFQLHRLVTEVERVVKILCQNFRKPIQNLTDINVDDESQWLPLNKVYPGILAEESMKLMLPHERESFQSRCRDWCREAVRQILQRIDLSDPVLKALKDVNHVKILDASADVKSGSVLARGFPRISSSKVQTIDRQWRSVLIDDNVKKGGWESKPIVEFWQDGMSNRTFYGKKAPTPKGVKGFVIRDEPQSDTEVSDISVDDSEEEYYPSQDDSAKLRQDLMLHYQDEDRIIMGRSRRRTLLPELSARSAGPSSDMLPGPSRMSVTMSSALPNYVDNASCVDVTTTGSHRFEWHYKASEIA</sequence>
<evidence type="ECO:0000256" key="1">
    <source>
        <dbReference type="SAM" id="MobiDB-lite"/>
    </source>
</evidence>
<dbReference type="SUPFAM" id="SSF53098">
    <property type="entry name" value="Ribonuclease H-like"/>
    <property type="match status" value="1"/>
</dbReference>
<accession>A0AAE1L531</accession>
<dbReference type="Proteomes" id="UP001286313">
    <property type="component" value="Unassembled WGS sequence"/>
</dbReference>
<gene>
    <name evidence="2" type="ORF">Pcinc_002916</name>
</gene>
<dbReference type="EMBL" id="JAWQEG010000218">
    <property type="protein sequence ID" value="KAK3893230.1"/>
    <property type="molecule type" value="Genomic_DNA"/>
</dbReference>
<organism evidence="2 3">
    <name type="scientific">Petrolisthes cinctipes</name>
    <name type="common">Flat porcelain crab</name>
    <dbReference type="NCBI Taxonomy" id="88211"/>
    <lineage>
        <taxon>Eukaryota</taxon>
        <taxon>Metazoa</taxon>
        <taxon>Ecdysozoa</taxon>
        <taxon>Arthropoda</taxon>
        <taxon>Crustacea</taxon>
        <taxon>Multicrustacea</taxon>
        <taxon>Malacostraca</taxon>
        <taxon>Eumalacostraca</taxon>
        <taxon>Eucarida</taxon>
        <taxon>Decapoda</taxon>
        <taxon>Pleocyemata</taxon>
        <taxon>Anomura</taxon>
        <taxon>Galatheoidea</taxon>
        <taxon>Porcellanidae</taxon>
        <taxon>Petrolisthes</taxon>
    </lineage>
</organism>
<name>A0AAE1L531_PETCI</name>
<dbReference type="InterPro" id="IPR012337">
    <property type="entry name" value="RNaseH-like_sf"/>
</dbReference>
<feature type="compositionally biased region" description="Acidic residues" evidence="1">
    <location>
        <begin position="581"/>
        <end position="594"/>
    </location>
</feature>
<dbReference type="AlphaFoldDB" id="A0AAE1L531"/>
<proteinExistence type="predicted"/>
<evidence type="ECO:0008006" key="4">
    <source>
        <dbReference type="Google" id="ProtNLM"/>
    </source>
</evidence>
<keyword evidence="3" id="KW-1185">Reference proteome</keyword>
<evidence type="ECO:0000313" key="2">
    <source>
        <dbReference type="EMBL" id="KAK3893230.1"/>
    </source>
</evidence>
<protein>
    <recommendedName>
        <fullName evidence="4">Zinc finger protein</fullName>
    </recommendedName>
</protein>